<keyword evidence="1" id="KW-0472">Membrane</keyword>
<accession>A0A6N2Y693</accession>
<dbReference type="RefSeq" id="WP_009306088.1">
    <property type="nucleotide sequence ID" value="NZ_AP025575.1"/>
</dbReference>
<protein>
    <recommendedName>
        <fullName evidence="3">Lipoprotein</fullName>
    </recommendedName>
</protein>
<dbReference type="GeneID" id="69509942"/>
<evidence type="ECO:0000256" key="1">
    <source>
        <dbReference type="SAM" id="Phobius"/>
    </source>
</evidence>
<evidence type="ECO:0008006" key="3">
    <source>
        <dbReference type="Google" id="ProtNLM"/>
    </source>
</evidence>
<organism evidence="2">
    <name type="scientific">Eggerthella lenta</name>
    <name type="common">Eubacterium lentum</name>
    <dbReference type="NCBI Taxonomy" id="84112"/>
    <lineage>
        <taxon>Bacteria</taxon>
        <taxon>Bacillati</taxon>
        <taxon>Actinomycetota</taxon>
        <taxon>Coriobacteriia</taxon>
        <taxon>Eggerthellales</taxon>
        <taxon>Eggerthellaceae</taxon>
        <taxon>Eggerthella</taxon>
    </lineage>
</organism>
<name>A0A6N2Y693_EGGLN</name>
<dbReference type="PROSITE" id="PS51257">
    <property type="entry name" value="PROKAR_LIPOPROTEIN"/>
    <property type="match status" value="1"/>
</dbReference>
<feature type="transmembrane region" description="Helical" evidence="1">
    <location>
        <begin position="33"/>
        <end position="51"/>
    </location>
</feature>
<dbReference type="EMBL" id="CACRTT010000002">
    <property type="protein sequence ID" value="VYT62165.1"/>
    <property type="molecule type" value="Genomic_DNA"/>
</dbReference>
<proteinExistence type="predicted"/>
<sequence length="57" mass="5826">MTRIQRGWAVAAVLAGALFACTIALFLGGTMPLAPAAALALIACALFVTAARQARRP</sequence>
<gene>
    <name evidence="2" type="ORF">ELLFYP107_01115</name>
</gene>
<keyword evidence="1" id="KW-0812">Transmembrane</keyword>
<dbReference type="AlphaFoldDB" id="A0A6N2Y693"/>
<feature type="transmembrane region" description="Helical" evidence="1">
    <location>
        <begin position="7"/>
        <end position="27"/>
    </location>
</feature>
<evidence type="ECO:0000313" key="2">
    <source>
        <dbReference type="EMBL" id="VYT62165.1"/>
    </source>
</evidence>
<reference evidence="2" key="1">
    <citation type="submission" date="2019-11" db="EMBL/GenBank/DDBJ databases">
        <authorList>
            <person name="Feng L."/>
        </authorList>
    </citation>
    <scope>NUCLEOTIDE SEQUENCE</scope>
    <source>
        <strain evidence="2">ElentaLFYP107</strain>
    </source>
</reference>
<keyword evidence="1" id="KW-1133">Transmembrane helix</keyword>